<keyword evidence="6 7" id="KW-0472">Membrane</keyword>
<reference evidence="10" key="1">
    <citation type="journal article" date="2019" name="Int. J. Syst. Evol. Microbiol.">
        <title>The Global Catalogue of Microorganisms (GCM) 10K type strain sequencing project: providing services to taxonomists for standard genome sequencing and annotation.</title>
        <authorList>
            <consortium name="The Broad Institute Genomics Platform"/>
            <consortium name="The Broad Institute Genome Sequencing Center for Infectious Disease"/>
            <person name="Wu L."/>
            <person name="Ma J."/>
        </authorList>
    </citation>
    <scope>NUCLEOTIDE SEQUENCE [LARGE SCALE GENOMIC DNA]</scope>
    <source>
        <strain evidence="10">KCTC 33576</strain>
    </source>
</reference>
<evidence type="ECO:0000256" key="2">
    <source>
        <dbReference type="ARBA" id="ARBA00022448"/>
    </source>
</evidence>
<dbReference type="InterPro" id="IPR004841">
    <property type="entry name" value="AA-permease/SLC12A_dom"/>
</dbReference>
<feature type="domain" description="Amino acid permease/ SLC12A" evidence="8">
    <location>
        <begin position="14"/>
        <end position="448"/>
    </location>
</feature>
<evidence type="ECO:0000256" key="6">
    <source>
        <dbReference type="ARBA" id="ARBA00023136"/>
    </source>
</evidence>
<dbReference type="EMBL" id="JBHUOP010000004">
    <property type="protein sequence ID" value="MFD2841241.1"/>
    <property type="molecule type" value="Genomic_DNA"/>
</dbReference>
<feature type="transmembrane region" description="Helical" evidence="7">
    <location>
        <begin position="329"/>
        <end position="350"/>
    </location>
</feature>
<feature type="transmembrane region" description="Helical" evidence="7">
    <location>
        <begin position="396"/>
        <end position="417"/>
    </location>
</feature>
<keyword evidence="3 7" id="KW-0812">Transmembrane</keyword>
<keyword evidence="4" id="KW-0029">Amino-acid transport</keyword>
<keyword evidence="2" id="KW-0813">Transport</keyword>
<evidence type="ECO:0000256" key="7">
    <source>
        <dbReference type="SAM" id="Phobius"/>
    </source>
</evidence>
<gene>
    <name evidence="9" type="ORF">ACFSYH_11770</name>
</gene>
<dbReference type="InterPro" id="IPR004840">
    <property type="entry name" value="Amino_acid_permease_CS"/>
</dbReference>
<dbReference type="PROSITE" id="PS00218">
    <property type="entry name" value="AMINO_ACID_PERMEASE_1"/>
    <property type="match status" value="1"/>
</dbReference>
<feature type="transmembrane region" description="Helical" evidence="7">
    <location>
        <begin position="276"/>
        <end position="297"/>
    </location>
</feature>
<feature type="transmembrane region" description="Helical" evidence="7">
    <location>
        <begin position="92"/>
        <end position="116"/>
    </location>
</feature>
<feature type="transmembrane region" description="Helical" evidence="7">
    <location>
        <begin position="152"/>
        <end position="175"/>
    </location>
</feature>
<dbReference type="PANTHER" id="PTHR43495:SF5">
    <property type="entry name" value="GAMMA-AMINOBUTYRIC ACID PERMEASE"/>
    <property type="match status" value="1"/>
</dbReference>
<dbReference type="Pfam" id="PF00324">
    <property type="entry name" value="AA_permease"/>
    <property type="match status" value="1"/>
</dbReference>
<evidence type="ECO:0000313" key="10">
    <source>
        <dbReference type="Proteomes" id="UP001597391"/>
    </source>
</evidence>
<feature type="transmembrane region" description="Helical" evidence="7">
    <location>
        <begin position="12"/>
        <end position="32"/>
    </location>
</feature>
<dbReference type="PANTHER" id="PTHR43495">
    <property type="entry name" value="GABA PERMEASE"/>
    <property type="match status" value="1"/>
</dbReference>
<dbReference type="PIRSF" id="PIRSF006060">
    <property type="entry name" value="AA_transporter"/>
    <property type="match status" value="1"/>
</dbReference>
<feature type="transmembrane region" description="Helical" evidence="7">
    <location>
        <begin position="423"/>
        <end position="441"/>
    </location>
</feature>
<accession>A0ABW5XIZ2</accession>
<proteinExistence type="predicted"/>
<evidence type="ECO:0000256" key="4">
    <source>
        <dbReference type="ARBA" id="ARBA00022970"/>
    </source>
</evidence>
<feature type="transmembrane region" description="Helical" evidence="7">
    <location>
        <begin position="44"/>
        <end position="61"/>
    </location>
</feature>
<evidence type="ECO:0000256" key="3">
    <source>
        <dbReference type="ARBA" id="ARBA00022692"/>
    </source>
</evidence>
<feature type="transmembrane region" description="Helical" evidence="7">
    <location>
        <begin position="195"/>
        <end position="221"/>
    </location>
</feature>
<dbReference type="Proteomes" id="UP001597391">
    <property type="component" value="Unassembled WGS sequence"/>
</dbReference>
<feature type="transmembrane region" description="Helical" evidence="7">
    <location>
        <begin position="356"/>
        <end position="375"/>
    </location>
</feature>
<organism evidence="9 10">
    <name type="scientific">Populibacterium corticicola</name>
    <dbReference type="NCBI Taxonomy" id="1812826"/>
    <lineage>
        <taxon>Bacteria</taxon>
        <taxon>Bacillati</taxon>
        <taxon>Actinomycetota</taxon>
        <taxon>Actinomycetes</taxon>
        <taxon>Micrococcales</taxon>
        <taxon>Jonesiaceae</taxon>
        <taxon>Populibacterium</taxon>
    </lineage>
</organism>
<dbReference type="Gene3D" id="1.20.1740.10">
    <property type="entry name" value="Amino acid/polyamine transporter I"/>
    <property type="match status" value="1"/>
</dbReference>
<dbReference type="RefSeq" id="WP_377467167.1">
    <property type="nucleotide sequence ID" value="NZ_JBHUOP010000004.1"/>
</dbReference>
<sequence>MSKSNLSAGLKVRHLTMMGLGSAVGAGLFVGAGQSIATAGPGVLVSYALAGLVVVSVMFMLGEMASAKPSSGAFSTYAEEGVGKWAGFAVGWIYWFMLIMVLGVEILAATSIMATWTPVPQPVIALVLIALFAAVNLIGVRQFGEMEFWFAAIKVAAIIAFLVIGALALIGVLNAPEGAGLSRLFNGEGGFFPTGASGVAAGLLAVMFAFGGIEIITIAAAEATNPQDSISRATFSIIGRILFFYLGSVFIILTVLSWNDPAIADKGAFVAVLEAINVPGAAKVMEVIIVIALLSAFNAQIYGTSRMAYSLSERGEGNRVLLAVSKNGVPYVAVLVSVFFAVLAVILHMVEGEMAGILLDAVGASLLIIWFFIAFSQIRLRPKYEEQGLLRLRTWAHPWLGIGTMMAIAAFGILMLFNETGRRNLLLALVIFIVIVGIYVIKQATSRRDRVDASA</sequence>
<keyword evidence="10" id="KW-1185">Reference proteome</keyword>
<comment type="subcellular location">
    <subcellularLocation>
        <location evidence="1">Membrane</location>
        <topology evidence="1">Multi-pass membrane protein</topology>
    </subcellularLocation>
</comment>
<protein>
    <submittedName>
        <fullName evidence="9">Amino acid permease</fullName>
    </submittedName>
</protein>
<evidence type="ECO:0000313" key="9">
    <source>
        <dbReference type="EMBL" id="MFD2841241.1"/>
    </source>
</evidence>
<feature type="transmembrane region" description="Helical" evidence="7">
    <location>
        <begin position="122"/>
        <end position="140"/>
    </location>
</feature>
<evidence type="ECO:0000256" key="1">
    <source>
        <dbReference type="ARBA" id="ARBA00004141"/>
    </source>
</evidence>
<name>A0ABW5XIZ2_9MICO</name>
<feature type="transmembrane region" description="Helical" evidence="7">
    <location>
        <begin position="233"/>
        <end position="256"/>
    </location>
</feature>
<comment type="caution">
    <text evidence="9">The sequence shown here is derived from an EMBL/GenBank/DDBJ whole genome shotgun (WGS) entry which is preliminary data.</text>
</comment>
<evidence type="ECO:0000259" key="8">
    <source>
        <dbReference type="Pfam" id="PF00324"/>
    </source>
</evidence>
<keyword evidence="5 7" id="KW-1133">Transmembrane helix</keyword>
<evidence type="ECO:0000256" key="5">
    <source>
        <dbReference type="ARBA" id="ARBA00022989"/>
    </source>
</evidence>